<accession>A0A8S3WUJ3</accession>
<name>A0A8S3WUJ3_PARAO</name>
<evidence type="ECO:0000313" key="1">
    <source>
        <dbReference type="EMBL" id="CAG4983641.1"/>
    </source>
</evidence>
<reference evidence="1" key="1">
    <citation type="submission" date="2021-04" db="EMBL/GenBank/DDBJ databases">
        <authorList>
            <person name="Tunstrom K."/>
        </authorList>
    </citation>
    <scope>NUCLEOTIDE SEQUENCE</scope>
</reference>
<comment type="caution">
    <text evidence="1">The sequence shown here is derived from an EMBL/GenBank/DDBJ whole genome shotgun (WGS) entry which is preliminary data.</text>
</comment>
<proteinExistence type="predicted"/>
<dbReference type="EMBL" id="CAJQZP010000769">
    <property type="protein sequence ID" value="CAG4983641.1"/>
    <property type="molecule type" value="Genomic_DNA"/>
</dbReference>
<organism evidence="1 2">
    <name type="scientific">Parnassius apollo</name>
    <name type="common">Apollo butterfly</name>
    <name type="synonym">Papilio apollo</name>
    <dbReference type="NCBI Taxonomy" id="110799"/>
    <lineage>
        <taxon>Eukaryota</taxon>
        <taxon>Metazoa</taxon>
        <taxon>Ecdysozoa</taxon>
        <taxon>Arthropoda</taxon>
        <taxon>Hexapoda</taxon>
        <taxon>Insecta</taxon>
        <taxon>Pterygota</taxon>
        <taxon>Neoptera</taxon>
        <taxon>Endopterygota</taxon>
        <taxon>Lepidoptera</taxon>
        <taxon>Glossata</taxon>
        <taxon>Ditrysia</taxon>
        <taxon>Papilionoidea</taxon>
        <taxon>Papilionidae</taxon>
        <taxon>Parnassiinae</taxon>
        <taxon>Parnassini</taxon>
        <taxon>Parnassius</taxon>
        <taxon>Parnassius</taxon>
    </lineage>
</organism>
<sequence length="86" mass="9839">MKEEVTLLRKRVERAALMEALLIAEEEELASVEKVCEIAKKDMEVLDLLQKSFETTESVKSIEYETKFLCASAPFIKKSENTILDN</sequence>
<dbReference type="AlphaFoldDB" id="A0A8S3WUJ3"/>
<protein>
    <submittedName>
        <fullName evidence="1">(apollo) hypothetical protein</fullName>
    </submittedName>
</protein>
<dbReference type="OrthoDB" id="1884855at2759"/>
<evidence type="ECO:0000313" key="2">
    <source>
        <dbReference type="Proteomes" id="UP000691718"/>
    </source>
</evidence>
<gene>
    <name evidence="1" type="ORF">PAPOLLO_LOCUS10672</name>
</gene>
<dbReference type="Proteomes" id="UP000691718">
    <property type="component" value="Unassembled WGS sequence"/>
</dbReference>
<keyword evidence="2" id="KW-1185">Reference proteome</keyword>